<proteinExistence type="predicted"/>
<sequence>MRALYPDLDMGFQGSAVTGRSADTRAPFDEGRTSDYDIAISGDSVNAAARDGGVPFRGDGVSTGPLDDADLARLGLDEIVDEASAEAGRPVNVMIFRTMDDAVDRRPTIRVWF</sequence>
<comment type="caution">
    <text evidence="1">The sequence shown here is derived from an EMBL/GenBank/DDBJ whole genome shotgun (WGS) entry which is preliminary data.</text>
</comment>
<dbReference type="RefSeq" id="WP_378964358.1">
    <property type="nucleotide sequence ID" value="NZ_JBHTBJ010000001.1"/>
</dbReference>
<evidence type="ECO:0008006" key="3">
    <source>
        <dbReference type="Google" id="ProtNLM"/>
    </source>
</evidence>
<accession>A0ABW2HJ80</accession>
<protein>
    <recommendedName>
        <fullName evidence="3">Guanylate cyclase domain-containing protein</fullName>
    </recommendedName>
</protein>
<evidence type="ECO:0000313" key="2">
    <source>
        <dbReference type="Proteomes" id="UP001596548"/>
    </source>
</evidence>
<evidence type="ECO:0000313" key="1">
    <source>
        <dbReference type="EMBL" id="MFC7272916.1"/>
    </source>
</evidence>
<gene>
    <name evidence="1" type="ORF">ACFQS1_02890</name>
</gene>
<reference evidence="2" key="1">
    <citation type="journal article" date="2019" name="Int. J. Syst. Evol. Microbiol.">
        <title>The Global Catalogue of Microorganisms (GCM) 10K type strain sequencing project: providing services to taxonomists for standard genome sequencing and annotation.</title>
        <authorList>
            <consortium name="The Broad Institute Genomics Platform"/>
            <consortium name="The Broad Institute Genome Sequencing Center for Infectious Disease"/>
            <person name="Wu L."/>
            <person name="Ma J."/>
        </authorList>
    </citation>
    <scope>NUCLEOTIDE SEQUENCE [LARGE SCALE GENOMIC DNA]</scope>
    <source>
        <strain evidence="2">XZYJT-10</strain>
    </source>
</reference>
<name>A0ABW2HJ80_9ACTN</name>
<dbReference type="EMBL" id="JBHTBJ010000001">
    <property type="protein sequence ID" value="MFC7272916.1"/>
    <property type="molecule type" value="Genomic_DNA"/>
</dbReference>
<organism evidence="1 2">
    <name type="scientific">Paractinoplanes rhizophilus</name>
    <dbReference type="NCBI Taxonomy" id="1416877"/>
    <lineage>
        <taxon>Bacteria</taxon>
        <taxon>Bacillati</taxon>
        <taxon>Actinomycetota</taxon>
        <taxon>Actinomycetes</taxon>
        <taxon>Micromonosporales</taxon>
        <taxon>Micromonosporaceae</taxon>
        <taxon>Paractinoplanes</taxon>
    </lineage>
</organism>
<keyword evidence="2" id="KW-1185">Reference proteome</keyword>
<dbReference type="Proteomes" id="UP001596548">
    <property type="component" value="Unassembled WGS sequence"/>
</dbReference>